<feature type="compositionally biased region" description="Basic and acidic residues" evidence="7">
    <location>
        <begin position="1"/>
        <end position="24"/>
    </location>
</feature>
<feature type="transmembrane region" description="Helical" evidence="8">
    <location>
        <begin position="518"/>
        <end position="540"/>
    </location>
</feature>
<reference evidence="10 11" key="1">
    <citation type="submission" date="2019-09" db="EMBL/GenBank/DDBJ databases">
        <title>Draft genome of the ectomycorrhizal ascomycete Sphaerosporella brunnea.</title>
        <authorList>
            <consortium name="DOE Joint Genome Institute"/>
            <person name="Benucci G.M."/>
            <person name="Marozzi G."/>
            <person name="Antonielli L."/>
            <person name="Sanchez S."/>
            <person name="Marco P."/>
            <person name="Wang X."/>
            <person name="Falini L.B."/>
            <person name="Barry K."/>
            <person name="Haridas S."/>
            <person name="Lipzen A."/>
            <person name="Labutti K."/>
            <person name="Grigoriev I.V."/>
            <person name="Murat C."/>
            <person name="Martin F."/>
            <person name="Albertini E."/>
            <person name="Donnini D."/>
            <person name="Bonito G."/>
        </authorList>
    </citation>
    <scope>NUCLEOTIDE SEQUENCE [LARGE SCALE GENOMIC DNA]</scope>
    <source>
        <strain evidence="10 11">Sb_GMNB300</strain>
    </source>
</reference>
<dbReference type="InterPro" id="IPR036259">
    <property type="entry name" value="MFS_trans_sf"/>
</dbReference>
<sequence length="547" mass="57371">MAADPEVRPVATERDALLAPKHDDDPETAQDETLDEEELDEPKIPGVKIQYILPALALGIFLAAMDNTIVVSSYGAIGNDLKELNRTSWIATAYLLTTTSFQPLYGKLSDIFGRKASLLFAYAVFGIGCLACGMSMSLEQLVAARAFAGIGGGGMTTVVSILVSDIVGLRSRGTWQGVLNIVFASGAAAGAPLGGIIADTIGWRWAFILQFPATLLAIAIVSIFLQLPAPEQSGTDFKTRLYRVDFLGAAVLVLAVLSLLIGLDKAGNLSLTSPVVITSLSIALALFATFTYVESFIAAEPFAPPHVVKQRTILASCLANFFSFASHMTVLFFVPLYYQAVEALSARQAGMRLLPAIAGGVSGSLAGGLLMQKTGKYYWLTVSSYCLPVLGSAAVLVSTSAAAATTTTTGISFGILSSGFGNGIGVTTTLVALIAAAGSKDQAVATAVSYLFRALGTVSGVSLGAMLVQGRLRTGLERRLGSGDEAAEIVRRVRGSMDFIATLPDELRAAVRECYRDAVHVAFGLSLLLAVCAVVSSVFIREKRLAA</sequence>
<gene>
    <name evidence="10" type="ORF">FN846DRAFT_906305</name>
</gene>
<keyword evidence="3" id="KW-0813">Transport</keyword>
<dbReference type="OrthoDB" id="3437016at2759"/>
<evidence type="ECO:0000256" key="4">
    <source>
        <dbReference type="ARBA" id="ARBA00022692"/>
    </source>
</evidence>
<dbReference type="FunFam" id="1.20.1720.10:FF:000013">
    <property type="entry name" value="Related to multidrug resistance proteins"/>
    <property type="match status" value="1"/>
</dbReference>
<dbReference type="PANTHER" id="PTHR23501:SF84">
    <property type="entry name" value="VACUOLAR MEMBRANE AMINO ACID UPTAKE TRANSPORTER FNX2"/>
    <property type="match status" value="1"/>
</dbReference>
<feature type="transmembrane region" description="Helical" evidence="8">
    <location>
        <begin position="175"/>
        <end position="197"/>
    </location>
</feature>
<keyword evidence="4 8" id="KW-0812">Transmembrane</keyword>
<evidence type="ECO:0000256" key="5">
    <source>
        <dbReference type="ARBA" id="ARBA00022989"/>
    </source>
</evidence>
<dbReference type="EMBL" id="VXIS01000070">
    <property type="protein sequence ID" value="KAA8908240.1"/>
    <property type="molecule type" value="Genomic_DNA"/>
</dbReference>
<evidence type="ECO:0000256" key="1">
    <source>
        <dbReference type="ARBA" id="ARBA00004127"/>
    </source>
</evidence>
<dbReference type="GO" id="GO:0046943">
    <property type="term" value="F:carboxylic acid transmembrane transporter activity"/>
    <property type="evidence" value="ECO:0007669"/>
    <property type="project" value="UniProtKB-ARBA"/>
</dbReference>
<keyword evidence="6 8" id="KW-0472">Membrane</keyword>
<dbReference type="Gene3D" id="1.20.1250.20">
    <property type="entry name" value="MFS general substrate transporter like domains"/>
    <property type="match status" value="1"/>
</dbReference>
<organism evidence="10 11">
    <name type="scientific">Sphaerosporella brunnea</name>
    <dbReference type="NCBI Taxonomy" id="1250544"/>
    <lineage>
        <taxon>Eukaryota</taxon>
        <taxon>Fungi</taxon>
        <taxon>Dikarya</taxon>
        <taxon>Ascomycota</taxon>
        <taxon>Pezizomycotina</taxon>
        <taxon>Pezizomycetes</taxon>
        <taxon>Pezizales</taxon>
        <taxon>Pyronemataceae</taxon>
        <taxon>Sphaerosporella</taxon>
    </lineage>
</organism>
<dbReference type="GO" id="GO:0015174">
    <property type="term" value="F:basic amino acid transmembrane transporter activity"/>
    <property type="evidence" value="ECO:0007669"/>
    <property type="project" value="TreeGrafter"/>
</dbReference>
<feature type="transmembrane region" description="Helical" evidence="8">
    <location>
        <begin position="377"/>
        <end position="399"/>
    </location>
</feature>
<feature type="transmembrane region" description="Helical" evidence="8">
    <location>
        <begin position="450"/>
        <end position="468"/>
    </location>
</feature>
<feature type="transmembrane region" description="Helical" evidence="8">
    <location>
        <begin position="275"/>
        <end position="293"/>
    </location>
</feature>
<comment type="caution">
    <text evidence="10">The sequence shown here is derived from an EMBL/GenBank/DDBJ whole genome shotgun (WGS) entry which is preliminary data.</text>
</comment>
<feature type="transmembrane region" description="Helical" evidence="8">
    <location>
        <begin position="51"/>
        <end position="77"/>
    </location>
</feature>
<evidence type="ECO:0000313" key="11">
    <source>
        <dbReference type="Proteomes" id="UP000326924"/>
    </source>
</evidence>
<comment type="subcellular location">
    <subcellularLocation>
        <location evidence="1">Endomembrane system</location>
        <topology evidence="1">Multi-pass membrane protein</topology>
    </subcellularLocation>
</comment>
<feature type="transmembrane region" description="Helical" evidence="8">
    <location>
        <begin position="246"/>
        <end position="263"/>
    </location>
</feature>
<evidence type="ECO:0000313" key="10">
    <source>
        <dbReference type="EMBL" id="KAA8908240.1"/>
    </source>
</evidence>
<keyword evidence="11" id="KW-1185">Reference proteome</keyword>
<comment type="similarity">
    <text evidence="2">Belongs to the major facilitator superfamily.</text>
</comment>
<dbReference type="GO" id="GO:0012505">
    <property type="term" value="C:endomembrane system"/>
    <property type="evidence" value="ECO:0007669"/>
    <property type="project" value="UniProtKB-SubCell"/>
</dbReference>
<dbReference type="InParanoid" id="A0A5J5EZI3"/>
<protein>
    <submittedName>
        <fullName evidence="10">Major facilitator superfamily domain-containing protein</fullName>
    </submittedName>
</protein>
<dbReference type="Proteomes" id="UP000326924">
    <property type="component" value="Unassembled WGS sequence"/>
</dbReference>
<dbReference type="CDD" id="cd17502">
    <property type="entry name" value="MFS_Azr1_MDR_like"/>
    <property type="match status" value="1"/>
</dbReference>
<dbReference type="InterPro" id="IPR020846">
    <property type="entry name" value="MFS_dom"/>
</dbReference>
<evidence type="ECO:0000256" key="7">
    <source>
        <dbReference type="SAM" id="MobiDB-lite"/>
    </source>
</evidence>
<feature type="transmembrane region" description="Helical" evidence="8">
    <location>
        <begin position="313"/>
        <end position="338"/>
    </location>
</feature>
<dbReference type="InterPro" id="IPR011701">
    <property type="entry name" value="MFS"/>
</dbReference>
<feature type="domain" description="Major facilitator superfamily (MFS) profile" evidence="9">
    <location>
        <begin position="52"/>
        <end position="544"/>
    </location>
</feature>
<keyword evidence="5 8" id="KW-1133">Transmembrane helix</keyword>
<name>A0A5J5EZI3_9PEZI</name>
<evidence type="ECO:0000259" key="9">
    <source>
        <dbReference type="PROSITE" id="PS50850"/>
    </source>
</evidence>
<dbReference type="SUPFAM" id="SSF103473">
    <property type="entry name" value="MFS general substrate transporter"/>
    <property type="match status" value="1"/>
</dbReference>
<feature type="transmembrane region" description="Helical" evidence="8">
    <location>
        <begin position="118"/>
        <end position="136"/>
    </location>
</feature>
<accession>A0A5J5EZI3</accession>
<dbReference type="AlphaFoldDB" id="A0A5J5EZI3"/>
<feature type="region of interest" description="Disordered" evidence="7">
    <location>
        <begin position="1"/>
        <end position="39"/>
    </location>
</feature>
<dbReference type="PROSITE" id="PS50850">
    <property type="entry name" value="MFS"/>
    <property type="match status" value="1"/>
</dbReference>
<dbReference type="Gene3D" id="1.20.1720.10">
    <property type="entry name" value="Multidrug resistance protein D"/>
    <property type="match status" value="1"/>
</dbReference>
<dbReference type="Pfam" id="PF07690">
    <property type="entry name" value="MFS_1"/>
    <property type="match status" value="1"/>
</dbReference>
<feature type="compositionally biased region" description="Acidic residues" evidence="7">
    <location>
        <begin position="25"/>
        <end position="39"/>
    </location>
</feature>
<evidence type="ECO:0000256" key="2">
    <source>
        <dbReference type="ARBA" id="ARBA00008335"/>
    </source>
</evidence>
<feature type="transmembrane region" description="Helical" evidence="8">
    <location>
        <begin position="142"/>
        <end position="163"/>
    </location>
</feature>
<feature type="transmembrane region" description="Helical" evidence="8">
    <location>
        <begin position="350"/>
        <end position="370"/>
    </location>
</feature>
<evidence type="ECO:0000256" key="6">
    <source>
        <dbReference type="ARBA" id="ARBA00023136"/>
    </source>
</evidence>
<feature type="transmembrane region" description="Helical" evidence="8">
    <location>
        <begin position="203"/>
        <end position="225"/>
    </location>
</feature>
<dbReference type="PANTHER" id="PTHR23501">
    <property type="entry name" value="MAJOR FACILITATOR SUPERFAMILY"/>
    <property type="match status" value="1"/>
</dbReference>
<dbReference type="GO" id="GO:0000329">
    <property type="term" value="C:fungal-type vacuole membrane"/>
    <property type="evidence" value="ECO:0007669"/>
    <property type="project" value="TreeGrafter"/>
</dbReference>
<proteinExistence type="inferred from homology"/>
<evidence type="ECO:0000256" key="3">
    <source>
        <dbReference type="ARBA" id="ARBA00022448"/>
    </source>
</evidence>
<feature type="transmembrane region" description="Helical" evidence="8">
    <location>
        <begin position="89"/>
        <end position="106"/>
    </location>
</feature>
<feature type="transmembrane region" description="Helical" evidence="8">
    <location>
        <begin position="411"/>
        <end position="438"/>
    </location>
</feature>
<evidence type="ECO:0000256" key="8">
    <source>
        <dbReference type="SAM" id="Phobius"/>
    </source>
</evidence>